<protein>
    <submittedName>
        <fullName evidence="8">Putative nucleolar complex protein 14</fullName>
    </submittedName>
</protein>
<evidence type="ECO:0000256" key="7">
    <source>
        <dbReference type="SAM" id="MobiDB-lite"/>
    </source>
</evidence>
<feature type="region of interest" description="Disordered" evidence="7">
    <location>
        <begin position="342"/>
        <end position="465"/>
    </location>
</feature>
<comment type="similarity">
    <text evidence="2">Belongs to the NOP14 family.</text>
</comment>
<keyword evidence="4" id="KW-0698">rRNA processing</keyword>
<organism evidence="8 9">
    <name type="scientific">Zancudomyces culisetae</name>
    <name type="common">Gut fungus</name>
    <name type="synonym">Smittium culisetae</name>
    <dbReference type="NCBI Taxonomy" id="1213189"/>
    <lineage>
        <taxon>Eukaryota</taxon>
        <taxon>Fungi</taxon>
        <taxon>Fungi incertae sedis</taxon>
        <taxon>Zoopagomycota</taxon>
        <taxon>Kickxellomycotina</taxon>
        <taxon>Harpellomycetes</taxon>
        <taxon>Harpellales</taxon>
        <taxon>Legeriomycetaceae</taxon>
        <taxon>Zancudomyces</taxon>
    </lineage>
</organism>
<evidence type="ECO:0000256" key="5">
    <source>
        <dbReference type="ARBA" id="ARBA00023242"/>
    </source>
</evidence>
<feature type="region of interest" description="Disordered" evidence="7">
    <location>
        <begin position="490"/>
        <end position="511"/>
    </location>
</feature>
<dbReference type="PANTHER" id="PTHR23183">
    <property type="entry name" value="NOP14"/>
    <property type="match status" value="1"/>
</dbReference>
<feature type="compositionally biased region" description="Basic residues" evidence="7">
    <location>
        <begin position="33"/>
        <end position="44"/>
    </location>
</feature>
<feature type="compositionally biased region" description="Polar residues" evidence="7">
    <location>
        <begin position="455"/>
        <end position="465"/>
    </location>
</feature>
<feature type="compositionally biased region" description="Acidic residues" evidence="7">
    <location>
        <begin position="422"/>
        <end position="442"/>
    </location>
</feature>
<feature type="region of interest" description="Disordered" evidence="7">
    <location>
        <begin position="90"/>
        <end position="110"/>
    </location>
</feature>
<feature type="compositionally biased region" description="Basic and acidic residues" evidence="7">
    <location>
        <begin position="382"/>
        <end position="410"/>
    </location>
</feature>
<feature type="compositionally biased region" description="Acidic residues" evidence="7">
    <location>
        <begin position="185"/>
        <end position="201"/>
    </location>
</feature>
<evidence type="ECO:0000256" key="4">
    <source>
        <dbReference type="ARBA" id="ARBA00022552"/>
    </source>
</evidence>
<comment type="function">
    <text evidence="6">Involved in nucleolar processing of pre-18S ribosomal RNA. Has a role in the nuclear export of 40S pre-ribosomal subunit to the cytoplasm.</text>
</comment>
<feature type="region of interest" description="Disordered" evidence="7">
    <location>
        <begin position="537"/>
        <end position="560"/>
    </location>
</feature>
<evidence type="ECO:0000313" key="9">
    <source>
        <dbReference type="Proteomes" id="UP000188320"/>
    </source>
</evidence>
<accession>A0A1R1PYL0</accession>
<keyword evidence="9" id="KW-1185">Reference proteome</keyword>
<comment type="subcellular location">
    <subcellularLocation>
        <location evidence="1">Nucleus</location>
        <location evidence="1">Nucleolus</location>
    </subcellularLocation>
</comment>
<dbReference type="AlphaFoldDB" id="A0A1R1PYL0"/>
<feature type="compositionally biased region" description="Basic and acidic residues" evidence="7">
    <location>
        <begin position="280"/>
        <end position="290"/>
    </location>
</feature>
<evidence type="ECO:0000256" key="6">
    <source>
        <dbReference type="ARBA" id="ARBA00024695"/>
    </source>
</evidence>
<feature type="region of interest" description="Disordered" evidence="7">
    <location>
        <begin position="1"/>
        <end position="63"/>
    </location>
</feature>
<evidence type="ECO:0000256" key="2">
    <source>
        <dbReference type="ARBA" id="ARBA00007466"/>
    </source>
</evidence>
<evidence type="ECO:0000256" key="3">
    <source>
        <dbReference type="ARBA" id="ARBA00022517"/>
    </source>
</evidence>
<name>A0A1R1PYL0_ZANCU</name>
<feature type="region of interest" description="Disordered" evidence="7">
    <location>
        <begin position="167"/>
        <end position="205"/>
    </location>
</feature>
<reference evidence="9" key="1">
    <citation type="submission" date="2017-01" db="EMBL/GenBank/DDBJ databases">
        <authorList>
            <person name="Wang Y."/>
            <person name="White M."/>
            <person name="Kvist S."/>
            <person name="Moncalvo J.-M."/>
        </authorList>
    </citation>
    <scope>NUCLEOTIDE SEQUENCE [LARGE SCALE GENOMIC DNA]</scope>
    <source>
        <strain evidence="9">COL-18-3</strain>
    </source>
</reference>
<dbReference type="Pfam" id="PF04147">
    <property type="entry name" value="Nop14"/>
    <property type="match status" value="1"/>
</dbReference>
<keyword evidence="3" id="KW-0690">Ribosome biogenesis</keyword>
<feature type="region of interest" description="Disordered" evidence="7">
    <location>
        <begin position="254"/>
        <end position="294"/>
    </location>
</feature>
<proteinExistence type="inferred from homology"/>
<feature type="compositionally biased region" description="Basic and acidic residues" evidence="7">
    <location>
        <begin position="343"/>
        <end position="353"/>
    </location>
</feature>
<sequence>MGAKGNSGKQSALKKLKAQLNEAGKLGSGGKNKVTKKERQRQKKNGLFGSGGSGATGSTLPKQLANKLKRLQVEITNPFDIKANPSKKFEVVGQGSGNNKGVTGKRIRSQYGLPGVSRQLGLEKREKTLVSELESKHKVGGIRDRRFGENNEKLSFEEKMLQRYTAERQAVSKRKRKNDKFNLSDGEDSEGEGNSGYEDEYGGSMGFELTHGGKRLTELDDYEMMGNYEDLSSDDARGENSNIDAETVTHDHFGGFKVVNSGSNREGDNGYGYGHGHGHGHGENEGEEKVKKSKAQIMKEVIAKSKLHKYERQLTKQNDLDIIEELDDEYQDIKQLLSVAIKESNEKQKESNDGRGSMFGAKQQPTQVDAYDSNVKQLGFDNSKRANPQDRLKTEEELAVERKEKLERNERHRIRRMQGLDSDTESGSDSEGGDDDDDEDDEYNKNVISFGKGLSSRNGKNGQEENYFSDEEGIVKITKKNTAFSITNNINKNNNSGGSGSGSASASASGSKDQVNELPFVFPAPKTYKEFVELTTTYSTQSHESNKDGDDDDENENGEEKPITVTIIERLLMLYNTKVSPQNKSIAEKLFCILFEYLKAYVNNNNRNAVTAPSVDKRVVDALFKSICQLVNMVPEHCCEYIRQYLKHLLALETTTAGSPSSTLLTFGDIFALKLVLMVYSSSDKHHYIVTPTVLILCRTLSLGSDAYTTRNYSVIFKHLLIMSILHDSIRLSARYIPEVIKRLDSLLQFILDLESESDADSNSNSNSNSNSSSGSKDRILVINNDADGGFARINFSVLQSLPLFSQRRPQKNSEKPSNAGELNGYIVTSTLTLLQRFTRLYNNAPFASQNPSFHEYILTPMSAKLGSILSLLPQLMKTNKKSKSKSKESSNSTSIVKDLSLLVNSLISQINPSSSTFSPQHNYQFLKLQAHKPLAIRSIAPKFSYSSSFYLDSRNNNSASALKRQYKEQLRGAVKELRKDSAFLNKLNLDKQLDADAQYKKTMNKAFNTVDTDIANTRYDKKDDQ</sequence>
<dbReference type="EMBL" id="LSSK01000020">
    <property type="protein sequence ID" value="OMH86050.1"/>
    <property type="molecule type" value="Genomic_DNA"/>
</dbReference>
<dbReference type="GO" id="GO:0030692">
    <property type="term" value="C:Noc4p-Nop14p complex"/>
    <property type="evidence" value="ECO:0007669"/>
    <property type="project" value="TreeGrafter"/>
</dbReference>
<dbReference type="PANTHER" id="PTHR23183:SF0">
    <property type="entry name" value="NUCLEOLAR PROTEIN 14"/>
    <property type="match status" value="1"/>
</dbReference>
<dbReference type="GO" id="GO:0032040">
    <property type="term" value="C:small-subunit processome"/>
    <property type="evidence" value="ECO:0007669"/>
    <property type="project" value="InterPro"/>
</dbReference>
<gene>
    <name evidence="8" type="ORF">AX774_g399</name>
</gene>
<comment type="caution">
    <text evidence="8">The sequence shown here is derived from an EMBL/GenBank/DDBJ whole genome shotgun (WGS) entry which is preliminary data.</text>
</comment>
<evidence type="ECO:0000313" key="8">
    <source>
        <dbReference type="EMBL" id="OMH86050.1"/>
    </source>
</evidence>
<dbReference type="InterPro" id="IPR007276">
    <property type="entry name" value="Nop14"/>
</dbReference>
<dbReference type="GO" id="GO:0030490">
    <property type="term" value="P:maturation of SSU-rRNA"/>
    <property type="evidence" value="ECO:0007669"/>
    <property type="project" value="TreeGrafter"/>
</dbReference>
<dbReference type="Proteomes" id="UP000188320">
    <property type="component" value="Unassembled WGS sequence"/>
</dbReference>
<dbReference type="OrthoDB" id="441771at2759"/>
<evidence type="ECO:0000256" key="1">
    <source>
        <dbReference type="ARBA" id="ARBA00004604"/>
    </source>
</evidence>
<keyword evidence="5" id="KW-0539">Nucleus</keyword>